<keyword evidence="4" id="KW-1185">Reference proteome</keyword>
<reference evidence="3 4" key="1">
    <citation type="submission" date="2022-05" db="EMBL/GenBank/DDBJ databases">
        <authorList>
            <person name="Park J.-S."/>
        </authorList>
    </citation>
    <scope>NUCLEOTIDE SEQUENCE [LARGE SCALE GENOMIC DNA]</scope>
    <source>
        <strain evidence="3 4">2012CJ34-2</strain>
    </source>
</reference>
<feature type="coiled-coil region" evidence="1">
    <location>
        <begin position="349"/>
        <end position="456"/>
    </location>
</feature>
<dbReference type="EMBL" id="JAMFLX010000003">
    <property type="protein sequence ID" value="MCL6268947.1"/>
    <property type="molecule type" value="Genomic_DNA"/>
</dbReference>
<accession>A0ABT0PC39</accession>
<evidence type="ECO:0000313" key="3">
    <source>
        <dbReference type="EMBL" id="MCL6268947.1"/>
    </source>
</evidence>
<evidence type="ECO:0000256" key="2">
    <source>
        <dbReference type="SAM" id="MobiDB-lite"/>
    </source>
</evidence>
<comment type="caution">
    <text evidence="3">The sequence shown here is derived from an EMBL/GenBank/DDBJ whole genome shotgun (WGS) entry which is preliminary data.</text>
</comment>
<feature type="region of interest" description="Disordered" evidence="2">
    <location>
        <begin position="33"/>
        <end position="83"/>
    </location>
</feature>
<feature type="compositionally biased region" description="Low complexity" evidence="2">
    <location>
        <begin position="1"/>
        <end position="15"/>
    </location>
</feature>
<gene>
    <name evidence="3" type="ORF">M3P05_03145</name>
</gene>
<feature type="compositionally biased region" description="Basic and acidic residues" evidence="2">
    <location>
        <begin position="474"/>
        <end position="495"/>
    </location>
</feature>
<name>A0ABT0PC39_9GAMM</name>
<dbReference type="Proteomes" id="UP001203338">
    <property type="component" value="Unassembled WGS sequence"/>
</dbReference>
<keyword evidence="1" id="KW-0175">Coiled coil</keyword>
<feature type="region of interest" description="Disordered" evidence="2">
    <location>
        <begin position="1"/>
        <end position="20"/>
    </location>
</feature>
<feature type="region of interest" description="Disordered" evidence="2">
    <location>
        <begin position="465"/>
        <end position="512"/>
    </location>
</feature>
<evidence type="ECO:0000256" key="1">
    <source>
        <dbReference type="SAM" id="Coils"/>
    </source>
</evidence>
<proteinExistence type="predicted"/>
<feature type="compositionally biased region" description="Basic and acidic residues" evidence="2">
    <location>
        <begin position="44"/>
        <end position="60"/>
    </location>
</feature>
<evidence type="ECO:0000313" key="4">
    <source>
        <dbReference type="Proteomes" id="UP001203338"/>
    </source>
</evidence>
<feature type="compositionally biased region" description="Basic and acidic residues" evidence="2">
    <location>
        <begin position="70"/>
        <end position="83"/>
    </location>
</feature>
<dbReference type="RefSeq" id="WP_249697778.1">
    <property type="nucleotide sequence ID" value="NZ_JAMFLX010000003.1"/>
</dbReference>
<organism evidence="3 4">
    <name type="scientific">Parendozoicomonas callyspongiae</name>
    <dbReference type="NCBI Taxonomy" id="2942213"/>
    <lineage>
        <taxon>Bacteria</taxon>
        <taxon>Pseudomonadati</taxon>
        <taxon>Pseudomonadota</taxon>
        <taxon>Gammaproteobacteria</taxon>
        <taxon>Oceanospirillales</taxon>
        <taxon>Endozoicomonadaceae</taxon>
        <taxon>Parendozoicomonas</taxon>
    </lineage>
</organism>
<dbReference type="Gene3D" id="1.20.58.130">
    <property type="match status" value="1"/>
</dbReference>
<protein>
    <submittedName>
        <fullName evidence="3">Uncharacterized protein</fullName>
    </submittedName>
</protein>
<sequence>MESNGSIQRGSSSSIDALDLQVSPKQLDEARFSAKFSNSSRTVSKAEPDVSLKTEQKSAEVDSEAQTDSISKRDVRDVSDNKPGRLRQAAGYIAGGVKKGASAAYDYGAGKLKSGKELASSAWKGGKEFAHHPVDTTLAAMHGLHKSGQAKLASTKQSAAALKEAVAEGGRAFKADPKQATKNAVKSAVVGVGKSLKKRAVSLRTKVAKLIPARVKNHAAPKIKSLFSRSVRETPPQLSASVKAAQTEATQKTEKFTQLKTDGADTLHQAQTSGENFELLGKLLDDPGVFYDSAVDAELTFPGGQTVIIKGEGLERDQRIDRAMSLADKQKSQIREGISDSRQFVDEVKAGNKDLKKDLKNELSALREEAASTEQSDYKGQIGALRKERETLKEQGEKLSSQLKSELSELKKELKSQRNKLKGEIKSASSERKQLKKELEKEIQKGKEVRASIRQEMDAAHKTIDRCQGQLDSSKSKVDPELLSTKRESERDKNLRLGRLMTHKQQKAGQAVEDLQRRIKDLGAKITTGKESLEKLDIDSLKTEKVVDLEKQLANTKKEIKANAREIDLRKRQHSADKDALKKIK</sequence>